<name>A0A3B1DRJ9_9ZZZZ</name>
<dbReference type="Pfam" id="PF03050">
    <property type="entry name" value="DDE_Tnp_IS66"/>
    <property type="match status" value="1"/>
</dbReference>
<organism evidence="3">
    <name type="scientific">hydrothermal vent metagenome</name>
    <dbReference type="NCBI Taxonomy" id="652676"/>
    <lineage>
        <taxon>unclassified sequences</taxon>
        <taxon>metagenomes</taxon>
        <taxon>ecological metagenomes</taxon>
    </lineage>
</organism>
<gene>
    <name evidence="2" type="ORF">MNBD_PLANCTO02-1065</name>
    <name evidence="3" type="ORF">MNBD_PLANCTO02-791</name>
</gene>
<accession>A0A3B1DRJ9</accession>
<sequence>YDWLKTTVGSLLPKSPVAGAIGYLLNRWDSFTRYCSQGVLSIDNNLCDLLPNVWLKTHPESRRLQRHR</sequence>
<proteinExistence type="predicted"/>
<feature type="non-terminal residue" evidence="3">
    <location>
        <position position="1"/>
    </location>
</feature>
<dbReference type="EMBL" id="UOGL01000048">
    <property type="protein sequence ID" value="VAX36317.1"/>
    <property type="molecule type" value="Genomic_DNA"/>
</dbReference>
<evidence type="ECO:0000313" key="2">
    <source>
        <dbReference type="EMBL" id="VAX36317.1"/>
    </source>
</evidence>
<evidence type="ECO:0000313" key="3">
    <source>
        <dbReference type="EMBL" id="VAX38754.1"/>
    </source>
</evidence>
<protein>
    <recommendedName>
        <fullName evidence="1">Transposase IS66 central domain-containing protein</fullName>
    </recommendedName>
</protein>
<dbReference type="AlphaFoldDB" id="A0A3B1DRJ9"/>
<reference evidence="3" key="1">
    <citation type="submission" date="2018-06" db="EMBL/GenBank/DDBJ databases">
        <authorList>
            <person name="Zhirakovskaya E."/>
        </authorList>
    </citation>
    <scope>NUCLEOTIDE SEQUENCE</scope>
</reference>
<evidence type="ECO:0000259" key="1">
    <source>
        <dbReference type="Pfam" id="PF03050"/>
    </source>
</evidence>
<dbReference type="EMBL" id="UOGL01000254">
    <property type="protein sequence ID" value="VAX38754.1"/>
    <property type="molecule type" value="Genomic_DNA"/>
</dbReference>
<feature type="domain" description="Transposase IS66 central" evidence="1">
    <location>
        <begin position="2"/>
        <end position="46"/>
    </location>
</feature>
<dbReference type="InterPro" id="IPR004291">
    <property type="entry name" value="Transposase_IS66_central"/>
</dbReference>